<dbReference type="Gene3D" id="2.130.10.10">
    <property type="entry name" value="YVTN repeat-like/Quinoprotein amine dehydrogenase"/>
    <property type="match status" value="2"/>
</dbReference>
<dbReference type="Proteomes" id="UP000283569">
    <property type="component" value="Unassembled WGS sequence"/>
</dbReference>
<dbReference type="SUPFAM" id="SSF52540">
    <property type="entry name" value="P-loop containing nucleoside triphosphate hydrolases"/>
    <property type="match status" value="1"/>
</dbReference>
<dbReference type="PANTHER" id="PTHR10039:SF17">
    <property type="entry name" value="FUNGAL STAND N-TERMINAL GOODBYE DOMAIN-CONTAINING PROTEIN-RELATED"/>
    <property type="match status" value="1"/>
</dbReference>
<comment type="caution">
    <text evidence="7">The sequence shown here is derived from an EMBL/GenBank/DDBJ whole genome shotgun (WGS) entry which is preliminary data.</text>
</comment>
<dbReference type="PANTHER" id="PTHR10039">
    <property type="entry name" value="AMELOGENIN"/>
    <property type="match status" value="1"/>
</dbReference>
<protein>
    <submittedName>
        <fullName evidence="7">Uncharacterized protein</fullName>
    </submittedName>
</protein>
<dbReference type="InterPro" id="IPR031359">
    <property type="entry name" value="NACHT_N"/>
</dbReference>
<dbReference type="Gene3D" id="3.40.50.300">
    <property type="entry name" value="P-loop containing nucleotide triphosphate hydrolases"/>
    <property type="match status" value="1"/>
</dbReference>
<dbReference type="PROSITE" id="PS50294">
    <property type="entry name" value="WD_REPEATS_REGION"/>
    <property type="match status" value="1"/>
</dbReference>
<dbReference type="InterPro" id="IPR036322">
    <property type="entry name" value="WD40_repeat_dom_sf"/>
</dbReference>
<dbReference type="EMBL" id="MRDB01000042">
    <property type="protein sequence ID" value="RKL32785.1"/>
    <property type="molecule type" value="Genomic_DNA"/>
</dbReference>
<evidence type="ECO:0000313" key="7">
    <source>
        <dbReference type="EMBL" id="RKL32785.1"/>
    </source>
</evidence>
<dbReference type="PROSITE" id="PS00678">
    <property type="entry name" value="WD_REPEATS_1"/>
    <property type="match status" value="1"/>
</dbReference>
<evidence type="ECO:0000313" key="8">
    <source>
        <dbReference type="Proteomes" id="UP000283569"/>
    </source>
</evidence>
<feature type="compositionally biased region" description="Basic and acidic residues" evidence="4">
    <location>
        <begin position="30"/>
        <end position="50"/>
    </location>
</feature>
<feature type="region of interest" description="Disordered" evidence="4">
    <location>
        <begin position="17"/>
        <end position="51"/>
    </location>
</feature>
<evidence type="ECO:0000256" key="2">
    <source>
        <dbReference type="ARBA" id="ARBA00022737"/>
    </source>
</evidence>
<evidence type="ECO:0000259" key="6">
    <source>
        <dbReference type="Pfam" id="PF24883"/>
    </source>
</evidence>
<feature type="domain" description="Nephrocystin 3-like N-terminal" evidence="6">
    <location>
        <begin position="400"/>
        <end position="571"/>
    </location>
</feature>
<accession>A0A420SU44</accession>
<proteinExistence type="predicted"/>
<reference evidence="7 8" key="1">
    <citation type="journal article" date="2018" name="Sci. Rep.">
        <title>Characterisation of pathogen-specific regions and novel effector candidates in Fusarium oxysporum f. sp. cepae.</title>
        <authorList>
            <person name="Armitage A.D."/>
            <person name="Taylor A."/>
            <person name="Sobczyk M.K."/>
            <person name="Baxter L."/>
            <person name="Greenfield B.P."/>
            <person name="Bates H.J."/>
            <person name="Wilson F."/>
            <person name="Jackson A.C."/>
            <person name="Ott S."/>
            <person name="Harrison R.J."/>
            <person name="Clarkson J.P."/>
        </authorList>
    </citation>
    <scope>NUCLEOTIDE SEQUENCE [LARGE SCALE GENOMIC DNA]</scope>
    <source>
        <strain evidence="7 8">Fp_A8</strain>
    </source>
</reference>
<dbReference type="Pfam" id="PF24883">
    <property type="entry name" value="NPHP3_N"/>
    <property type="match status" value="1"/>
</dbReference>
<dbReference type="SUPFAM" id="SSF50978">
    <property type="entry name" value="WD40 repeat-like"/>
    <property type="match status" value="1"/>
</dbReference>
<dbReference type="SUPFAM" id="SSF82171">
    <property type="entry name" value="DPP6 N-terminal domain-like"/>
    <property type="match status" value="1"/>
</dbReference>
<name>A0A420SU44_GIBIN</name>
<sequence length="1680" mass="190173">MKDTFRRLRVRARERLESLRPSSEEVESLGVEREVASDRISTDSRQHHTENIQQKVRVNAAAGPGDTFESASHFDTNISPTENIDGTSWANVWPEAYQSVKNDPEHSQLLQKLEKFLESEGGRLEATDGVKLWDDPSGATDDSSRLKTIQKNAEERLGNLSEAHLSFKIRDKPIVVRESILKVVQVINALKPVIGGAVAAEPSAALAWAGVTTILPMLENIFQQDENAATGLTSIIFLMARYQGFHERDFASQLTSPSESGVSRELLSRVRDELVSVYSKIYVYEARFILQYGKRNKAHRALRNALSADDWKKAWSDIESISNRIDKGITAQVNDATLETWKVVKDVQGRVARFEAIQNDFDRRHLLLSLQVTGNATYDSYRSSKVANPCLRGTQRHVLQTIQEWTEDPQGEMILWLEGMAGTGKTSVSLTVASALEARKPFTDTLERASNALLGASFFFSQSDTTRNNTFEFFRTIAWCLADISPEFGELVADAIKDNPGIQTKVPLQQLQKLIVGPLAILDKSKFVPLCLVIVIDALDECDKNDAQELLGILFHLQNLHQIQIRFLITSIPEEHIARSFVPLLSGLCRRIQLNKIKSATDKNNDIVYYLSETLKEIAKTQGVADDGVSIADITKLAEKADGLFIYAATACRFLATNFAHKTLRDEHLALIFEGEIEEEGPQHKVDGIYFKVLAFPDIQKSHNRVQATFYAYLRRLIGFIVVLFRPTSVETLFHLLHTATEEIKGKTRETARRDLDGYLRRLYSIINVPQEPGLPLSLIHLSFRDFILNEKRSGQLAFCINENEMHQEVFQSCMDLMNYKLRQDICQLALPGTPVSQIDWNLIERHIPQYLRYASRYWVNHLSEMDHKYFARHQLVDDGIVHEFLKNQALYWMEVMALTGEASSIIPIITQLEGLIDSSENPNLSSLVYDLKRFILSNRWVIEHTPLQTYCSALLFSPKKSLVRLHYQHLIPKWINTRPETQEDWSSEVLALSGPNSEVHDTAFSPTADLIASIWGDNTIRVWDYVTGSEKYSFQDPCTPECVCFSMDNLRLASGGVDGTVCVRDIRKGTDFSFNCESSVVQISFSPTSSSILATLCDDNKVRIWDIDSNERVEVVKEFELLRNTEECTVSERIIAIQISVDSRTIAIRLRDAIEFWDIAAPVPKLRSRYEVAVASYSSFLFLSTEDTITLHDGRSTTVEVVDALHGESIGKFLKSTKPWSHDGTVLAEIGGYHPTIRIYNGVPETDLLDEENSAPRMVEFVGDDSVSFGHLNGKTTKWTVVDGLSQPLQHHIKSIRYSPHRHLILLQLTSGREFQVWISSMKQVLATFDNMAGMAFFPDGNHLAALSVLGEFQVLCYDSESLSFTTVSRFVMHDMILYKRPLHYAFETQTLYLSPSGQEAVTILDTPGGNDNQSCQLWNIAEKKRLMETHLERTTDVIFSPKNDSFGIQYGNGFFSTHLFQMSNGEPVVNWDDEGYFSLTFHPDGQFLAIIQKDRNTIEVWAGLPWTRHFMPEASQDYNIRNLAISATGKLAALSKSEEETRSLIDIWDIESQQKIVSQDLALSGYAITFCFAPDETCFETNRGLIPVPTQRNARRDIEQPKKDVHKCLYVLDDWVFQGHERLIWLPSLYRPPTYRSKNVNVQGGMVALAHRRNSVKFIGVSLENTPVTRYYLGLASR</sequence>
<feature type="domain" description="NWD NACHT-NTPase N-terminal" evidence="5">
    <location>
        <begin position="91"/>
        <end position="321"/>
    </location>
</feature>
<keyword evidence="1 3" id="KW-0853">WD repeat</keyword>
<dbReference type="InterPro" id="IPR056884">
    <property type="entry name" value="NPHP3-like_N"/>
</dbReference>
<evidence type="ECO:0000256" key="4">
    <source>
        <dbReference type="SAM" id="MobiDB-lite"/>
    </source>
</evidence>
<keyword evidence="2" id="KW-0677">Repeat</keyword>
<dbReference type="Pfam" id="PF00400">
    <property type="entry name" value="WD40"/>
    <property type="match status" value="3"/>
</dbReference>
<feature type="repeat" description="WD" evidence="3">
    <location>
        <begin position="1078"/>
        <end position="1116"/>
    </location>
</feature>
<feature type="repeat" description="WD" evidence="3">
    <location>
        <begin position="993"/>
        <end position="1034"/>
    </location>
</feature>
<dbReference type="InterPro" id="IPR027417">
    <property type="entry name" value="P-loop_NTPase"/>
</dbReference>
<evidence type="ECO:0000256" key="3">
    <source>
        <dbReference type="PROSITE-ProRule" id="PRU00221"/>
    </source>
</evidence>
<gene>
    <name evidence="7" type="ORF">BFJ72_g10285</name>
</gene>
<dbReference type="InterPro" id="IPR001680">
    <property type="entry name" value="WD40_rpt"/>
</dbReference>
<dbReference type="InterPro" id="IPR015943">
    <property type="entry name" value="WD40/YVTN_repeat-like_dom_sf"/>
</dbReference>
<evidence type="ECO:0000259" key="5">
    <source>
        <dbReference type="Pfam" id="PF17100"/>
    </source>
</evidence>
<dbReference type="PROSITE" id="PS50082">
    <property type="entry name" value="WD_REPEATS_2"/>
    <property type="match status" value="2"/>
</dbReference>
<dbReference type="Pfam" id="PF17100">
    <property type="entry name" value="NACHT_N"/>
    <property type="match status" value="1"/>
</dbReference>
<organism evidence="7 8">
    <name type="scientific">Gibberella intermedia</name>
    <name type="common">Bulb rot disease fungus</name>
    <name type="synonym">Fusarium proliferatum</name>
    <dbReference type="NCBI Taxonomy" id="948311"/>
    <lineage>
        <taxon>Eukaryota</taxon>
        <taxon>Fungi</taxon>
        <taxon>Dikarya</taxon>
        <taxon>Ascomycota</taxon>
        <taxon>Pezizomycotina</taxon>
        <taxon>Sordariomycetes</taxon>
        <taxon>Hypocreomycetidae</taxon>
        <taxon>Hypocreales</taxon>
        <taxon>Nectriaceae</taxon>
        <taxon>Fusarium</taxon>
        <taxon>Fusarium fujikuroi species complex</taxon>
    </lineage>
</organism>
<dbReference type="InterPro" id="IPR019775">
    <property type="entry name" value="WD40_repeat_CS"/>
</dbReference>
<dbReference type="SMART" id="SM00320">
    <property type="entry name" value="WD40"/>
    <property type="match status" value="5"/>
</dbReference>
<evidence type="ECO:0000256" key="1">
    <source>
        <dbReference type="ARBA" id="ARBA00022574"/>
    </source>
</evidence>